<evidence type="ECO:0000313" key="4">
    <source>
        <dbReference type="EMBL" id="MTI27907.1"/>
    </source>
</evidence>
<comment type="caution">
    <text evidence="4">The sequence shown here is derived from an EMBL/GenBank/DDBJ whole genome shotgun (WGS) entry which is preliminary data.</text>
</comment>
<dbReference type="Pfam" id="PF06977">
    <property type="entry name" value="SdiA-regulated"/>
    <property type="match status" value="1"/>
</dbReference>
<dbReference type="Gene3D" id="2.130.10.10">
    <property type="entry name" value="YVTN repeat-like/Quinoprotein amine dehydrogenase"/>
    <property type="match status" value="1"/>
</dbReference>
<accession>A0ABW9RUJ9</accession>
<evidence type="ECO:0008006" key="6">
    <source>
        <dbReference type="Google" id="ProtNLM"/>
    </source>
</evidence>
<gene>
    <name evidence="4" type="ORF">E1163_23320</name>
</gene>
<comment type="subcellular location">
    <subcellularLocation>
        <location evidence="1">Cell membrane</location>
    </subcellularLocation>
</comment>
<evidence type="ECO:0000256" key="2">
    <source>
        <dbReference type="ARBA" id="ARBA00022475"/>
    </source>
</evidence>
<dbReference type="InterPro" id="IPR009722">
    <property type="entry name" value="YjiK/CarP"/>
</dbReference>
<evidence type="ECO:0000313" key="5">
    <source>
        <dbReference type="Proteomes" id="UP000798808"/>
    </source>
</evidence>
<proteinExistence type="predicted"/>
<reference evidence="4 5" key="1">
    <citation type="submission" date="2019-02" db="EMBL/GenBank/DDBJ databases">
        <authorList>
            <person name="Goldberg S.R."/>
            <person name="Haltli B.A."/>
            <person name="Correa H."/>
            <person name="Russell K.G."/>
        </authorList>
    </citation>
    <scope>NUCLEOTIDE SEQUENCE [LARGE SCALE GENOMIC DNA]</scope>
    <source>
        <strain evidence="4 5">JCM 16186</strain>
    </source>
</reference>
<keyword evidence="3" id="KW-0472">Membrane</keyword>
<organism evidence="4 5">
    <name type="scientific">Fulvivirga kasyanovii</name>
    <dbReference type="NCBI Taxonomy" id="396812"/>
    <lineage>
        <taxon>Bacteria</taxon>
        <taxon>Pseudomonadati</taxon>
        <taxon>Bacteroidota</taxon>
        <taxon>Cytophagia</taxon>
        <taxon>Cytophagales</taxon>
        <taxon>Fulvivirgaceae</taxon>
        <taxon>Fulvivirga</taxon>
    </lineage>
</organism>
<dbReference type="Proteomes" id="UP000798808">
    <property type="component" value="Unassembled WGS sequence"/>
</dbReference>
<dbReference type="RefSeq" id="WP_155174907.1">
    <property type="nucleotide sequence ID" value="NZ_BAAAFL010000012.1"/>
</dbReference>
<keyword evidence="2" id="KW-1003">Cell membrane</keyword>
<evidence type="ECO:0000256" key="1">
    <source>
        <dbReference type="ARBA" id="ARBA00004236"/>
    </source>
</evidence>
<dbReference type="SUPFAM" id="SSF101898">
    <property type="entry name" value="NHL repeat"/>
    <property type="match status" value="1"/>
</dbReference>
<dbReference type="InterPro" id="IPR015943">
    <property type="entry name" value="WD40/YVTN_repeat-like_dom_sf"/>
</dbReference>
<sequence length="296" mass="33176">MKDLIFTCCAFSFLALSTLNCNSITNTVSDSIYMDYDHHKVPYKLYAPDEKYLLHYDLEEISGLSVFGADHLLAVEDEQGYVYVLKAENGEVERKIKFAKGGDYEGIEAIGNRVYIVKSNGDVFSFEISDNDEVEAEEVDTDFSSGNDIEGLSVSGEKLLLACKGKGEIEDNKVKGKAVYEYDPKEKKVAGKPLFNLKEEEIEAFIENRKFFNKIHSFDPSAIAVHPLTSDIYWLSADKVLVVLSPDYKLKEVVRLDGGIYRQPEGICFAGDGTMYLSSEGDGARGRIFKISYKSY</sequence>
<evidence type="ECO:0000256" key="3">
    <source>
        <dbReference type="ARBA" id="ARBA00023136"/>
    </source>
</evidence>
<keyword evidence="5" id="KW-1185">Reference proteome</keyword>
<name>A0ABW9RUJ9_9BACT</name>
<protein>
    <recommendedName>
        <fullName evidence="6">SdiA-regulated family protein</fullName>
    </recommendedName>
</protein>
<dbReference type="EMBL" id="SMLW01000647">
    <property type="protein sequence ID" value="MTI27907.1"/>
    <property type="molecule type" value="Genomic_DNA"/>
</dbReference>